<keyword evidence="1" id="KW-0732">Signal</keyword>
<keyword evidence="3" id="KW-1185">Reference proteome</keyword>
<dbReference type="PANTHER" id="PTHR30024">
    <property type="entry name" value="ALIPHATIC SULFONATES-BINDING PROTEIN-RELATED"/>
    <property type="match status" value="1"/>
</dbReference>
<organism evidence="2 3">
    <name type="scientific">Roseateles albus</name>
    <dbReference type="NCBI Taxonomy" id="2987525"/>
    <lineage>
        <taxon>Bacteria</taxon>
        <taxon>Pseudomonadati</taxon>
        <taxon>Pseudomonadota</taxon>
        <taxon>Betaproteobacteria</taxon>
        <taxon>Burkholderiales</taxon>
        <taxon>Sphaerotilaceae</taxon>
        <taxon>Roseateles</taxon>
    </lineage>
</organism>
<proteinExistence type="predicted"/>
<protein>
    <submittedName>
        <fullName evidence="2">Phosphate/phosphite/phosphonate ABC transporter substrate-binding protein</fullName>
    </submittedName>
</protein>
<name>A0ABT5KE21_9BURK</name>
<dbReference type="Gene3D" id="3.40.190.10">
    <property type="entry name" value="Periplasmic binding protein-like II"/>
    <property type="match status" value="2"/>
</dbReference>
<reference evidence="2 3" key="1">
    <citation type="submission" date="2022-10" db="EMBL/GenBank/DDBJ databases">
        <title>Paucibacter sp. hw1 Genome sequencing.</title>
        <authorList>
            <person name="Park S."/>
        </authorList>
    </citation>
    <scope>NUCLEOTIDE SEQUENCE [LARGE SCALE GENOMIC DNA]</scope>
    <source>
        <strain evidence="3">hw1</strain>
    </source>
</reference>
<dbReference type="SUPFAM" id="SSF53850">
    <property type="entry name" value="Periplasmic binding protein-like II"/>
    <property type="match status" value="1"/>
</dbReference>
<accession>A0ABT5KE21</accession>
<evidence type="ECO:0000313" key="2">
    <source>
        <dbReference type="EMBL" id="MDC8772177.1"/>
    </source>
</evidence>
<dbReference type="Proteomes" id="UP001221189">
    <property type="component" value="Unassembled WGS sequence"/>
</dbReference>
<dbReference type="PANTHER" id="PTHR30024:SF17">
    <property type="entry name" value="SOLUTE-BINDING PROTEIN FAMILY 3_N-TERMINAL DOMAIN-CONTAINING PROTEIN"/>
    <property type="match status" value="1"/>
</dbReference>
<gene>
    <name evidence="2" type="ORF">PRZ03_11400</name>
</gene>
<dbReference type="EMBL" id="JAQQXT010000006">
    <property type="protein sequence ID" value="MDC8772177.1"/>
    <property type="molecule type" value="Genomic_DNA"/>
</dbReference>
<evidence type="ECO:0000256" key="1">
    <source>
        <dbReference type="SAM" id="SignalP"/>
    </source>
</evidence>
<dbReference type="Pfam" id="PF12974">
    <property type="entry name" value="Phosphonate-bd"/>
    <property type="match status" value="1"/>
</dbReference>
<feature type="signal peptide" evidence="1">
    <location>
        <begin position="1"/>
        <end position="28"/>
    </location>
</feature>
<dbReference type="RefSeq" id="WP_273600402.1">
    <property type="nucleotide sequence ID" value="NZ_JAQQXT010000006.1"/>
</dbReference>
<evidence type="ECO:0000313" key="3">
    <source>
        <dbReference type="Proteomes" id="UP001221189"/>
    </source>
</evidence>
<feature type="chain" id="PRO_5046075926" evidence="1">
    <location>
        <begin position="29"/>
        <end position="290"/>
    </location>
</feature>
<sequence length="290" mass="31632">MPVDPRYLHRRNCLAWLAAFSAGSSVFAQSSASSDPSPIVFGMVPYLPVQQLVRLYEPVVNLFERTLSKPSRLASAPDFEQFIERARRGEFDLVGASPHVARILHREAGFLPLVRATAPLEPLLIVPLDSPIKRLQDLQQQAVLMADPFAVHALIALREMRDQGLVPGRDFKLLVAGTQRNAVQRMLKGDAAAAVGSASTLGILPAELSGRFRVLLRAPKGLTPMAYMAHPRLRPQLGRLKQALLAFPATPEGQAMLKAAQHDGLVTLTDAELASVDPLVVEFYKQRGAA</sequence>
<comment type="caution">
    <text evidence="2">The sequence shown here is derived from an EMBL/GenBank/DDBJ whole genome shotgun (WGS) entry which is preliminary data.</text>
</comment>